<dbReference type="Proteomes" id="UP001165082">
    <property type="component" value="Unassembled WGS sequence"/>
</dbReference>
<proteinExistence type="predicted"/>
<reference evidence="1" key="1">
    <citation type="submission" date="2022-07" db="EMBL/GenBank/DDBJ databases">
        <title>Genome analysis of Parmales, a sister group of diatoms, reveals the evolutionary specialization of diatoms from phago-mixotrophs to photoautotrophs.</title>
        <authorList>
            <person name="Ban H."/>
            <person name="Sato S."/>
            <person name="Yoshikawa S."/>
            <person name="Kazumasa Y."/>
            <person name="Nakamura Y."/>
            <person name="Ichinomiya M."/>
            <person name="Saitoh K."/>
            <person name="Sato N."/>
            <person name="Blanc-Mathieu R."/>
            <person name="Endo H."/>
            <person name="Kuwata A."/>
            <person name="Ogata H."/>
        </authorList>
    </citation>
    <scope>NUCLEOTIDE SEQUENCE</scope>
</reference>
<comment type="caution">
    <text evidence="1">The sequence shown here is derived from an EMBL/GenBank/DDBJ whole genome shotgun (WGS) entry which is preliminary data.</text>
</comment>
<dbReference type="AlphaFoldDB" id="A0A9W7DQ97"/>
<sequence length="189" mass="20704">MAWDAEKTEKQNKLLNTDTPWLDPNVNFQHTASGDVFKSSPIAELLLLGVQKFSMRDPYGMGVEYEGGKPGWNDAMNRLVGMLGSGMPEAYELQLVLRQVERTVAKFGRDVEGIFRKAQLWLYTRRFVAKNPGCMLSSGMADSSIIATWAAFDDGGGAEQITMGDWTRADFGGGVGMSTAEKIGMCCGE</sequence>
<keyword evidence="2" id="KW-1185">Reference proteome</keyword>
<protein>
    <submittedName>
        <fullName evidence="1">Uncharacterized protein</fullName>
    </submittedName>
</protein>
<evidence type="ECO:0000313" key="1">
    <source>
        <dbReference type="EMBL" id="GMH52189.1"/>
    </source>
</evidence>
<organism evidence="1 2">
    <name type="scientific">Triparma retinervis</name>
    <dbReference type="NCBI Taxonomy" id="2557542"/>
    <lineage>
        <taxon>Eukaryota</taxon>
        <taxon>Sar</taxon>
        <taxon>Stramenopiles</taxon>
        <taxon>Ochrophyta</taxon>
        <taxon>Bolidophyceae</taxon>
        <taxon>Parmales</taxon>
        <taxon>Triparmaceae</taxon>
        <taxon>Triparma</taxon>
    </lineage>
</organism>
<dbReference type="OrthoDB" id="202825at2759"/>
<accession>A0A9W7DQ97</accession>
<dbReference type="EMBL" id="BRXZ01000729">
    <property type="protein sequence ID" value="GMH52189.1"/>
    <property type="molecule type" value="Genomic_DNA"/>
</dbReference>
<gene>
    <name evidence="1" type="ORF">TrRE_jg10447</name>
</gene>
<name>A0A9W7DQ97_9STRA</name>
<evidence type="ECO:0000313" key="2">
    <source>
        <dbReference type="Proteomes" id="UP001165082"/>
    </source>
</evidence>